<proteinExistence type="predicted"/>
<gene>
    <name evidence="4" type="ORF">METZ01_LOCUS306635</name>
</gene>
<dbReference type="InterPro" id="IPR029068">
    <property type="entry name" value="Glyas_Bleomycin-R_OHBP_Dase"/>
</dbReference>
<evidence type="ECO:0000313" key="4">
    <source>
        <dbReference type="EMBL" id="SVC53781.1"/>
    </source>
</evidence>
<dbReference type="SUPFAM" id="SSF54593">
    <property type="entry name" value="Glyoxalase/Bleomycin resistance protein/Dihydroxybiphenyl dioxygenase"/>
    <property type="match status" value="1"/>
</dbReference>
<dbReference type="InterPro" id="IPR051785">
    <property type="entry name" value="MMCE/EMCE_epimerase"/>
</dbReference>
<dbReference type="InterPro" id="IPR037523">
    <property type="entry name" value="VOC_core"/>
</dbReference>
<dbReference type="GO" id="GO:0046491">
    <property type="term" value="P:L-methylmalonyl-CoA metabolic process"/>
    <property type="evidence" value="ECO:0007669"/>
    <property type="project" value="TreeGrafter"/>
</dbReference>
<evidence type="ECO:0000256" key="2">
    <source>
        <dbReference type="SAM" id="MobiDB-lite"/>
    </source>
</evidence>
<dbReference type="Pfam" id="PF00903">
    <property type="entry name" value="Glyoxalase"/>
    <property type="match status" value="1"/>
</dbReference>
<dbReference type="PANTHER" id="PTHR43048:SF3">
    <property type="entry name" value="METHYLMALONYL-COA EPIMERASE, MITOCHONDRIAL"/>
    <property type="match status" value="1"/>
</dbReference>
<dbReference type="AlphaFoldDB" id="A0A382N2K4"/>
<organism evidence="4">
    <name type="scientific">marine metagenome</name>
    <dbReference type="NCBI Taxonomy" id="408172"/>
    <lineage>
        <taxon>unclassified sequences</taxon>
        <taxon>metagenomes</taxon>
        <taxon>ecological metagenomes</taxon>
    </lineage>
</organism>
<dbReference type="Gene3D" id="3.10.180.10">
    <property type="entry name" value="2,3-Dihydroxybiphenyl 1,2-Dioxygenase, domain 1"/>
    <property type="match status" value="1"/>
</dbReference>
<sequence>MPTGTQNTKIPGCGTHHVAVQTRDWKASLRLYQDVMGMTPVAEFGTPERKVMLLDTGDGSHMELFQPTGETPLPDSPSPNDPLTHVAFGTTDARAAIELVRQAGYQVTVEPKDVNLGGLEVTVAFFKGPCGEILEFFQTH</sequence>
<feature type="domain" description="VOC" evidence="3">
    <location>
        <begin position="14"/>
        <end position="139"/>
    </location>
</feature>
<feature type="region of interest" description="Disordered" evidence="2">
    <location>
        <begin position="59"/>
        <end position="82"/>
    </location>
</feature>
<dbReference type="GO" id="GO:0004493">
    <property type="term" value="F:methylmalonyl-CoA epimerase activity"/>
    <property type="evidence" value="ECO:0007669"/>
    <property type="project" value="TreeGrafter"/>
</dbReference>
<name>A0A382N2K4_9ZZZZ</name>
<evidence type="ECO:0000256" key="1">
    <source>
        <dbReference type="ARBA" id="ARBA00022723"/>
    </source>
</evidence>
<dbReference type="PROSITE" id="PS51819">
    <property type="entry name" value="VOC"/>
    <property type="match status" value="1"/>
</dbReference>
<dbReference type="GO" id="GO:0046872">
    <property type="term" value="F:metal ion binding"/>
    <property type="evidence" value="ECO:0007669"/>
    <property type="project" value="UniProtKB-KW"/>
</dbReference>
<keyword evidence="1" id="KW-0479">Metal-binding</keyword>
<reference evidence="4" key="1">
    <citation type="submission" date="2018-05" db="EMBL/GenBank/DDBJ databases">
        <authorList>
            <person name="Lanie J.A."/>
            <person name="Ng W.-L."/>
            <person name="Kazmierczak K.M."/>
            <person name="Andrzejewski T.M."/>
            <person name="Davidsen T.M."/>
            <person name="Wayne K.J."/>
            <person name="Tettelin H."/>
            <person name="Glass J.I."/>
            <person name="Rusch D."/>
            <person name="Podicherti R."/>
            <person name="Tsui H.-C.T."/>
            <person name="Winkler M.E."/>
        </authorList>
    </citation>
    <scope>NUCLEOTIDE SEQUENCE</scope>
</reference>
<protein>
    <recommendedName>
        <fullName evidence="3">VOC domain-containing protein</fullName>
    </recommendedName>
</protein>
<evidence type="ECO:0000259" key="3">
    <source>
        <dbReference type="PROSITE" id="PS51819"/>
    </source>
</evidence>
<dbReference type="InterPro" id="IPR004360">
    <property type="entry name" value="Glyas_Fos-R_dOase_dom"/>
</dbReference>
<dbReference type="PANTHER" id="PTHR43048">
    <property type="entry name" value="METHYLMALONYL-COA EPIMERASE"/>
    <property type="match status" value="1"/>
</dbReference>
<accession>A0A382N2K4</accession>
<dbReference type="EMBL" id="UINC01096691">
    <property type="protein sequence ID" value="SVC53781.1"/>
    <property type="molecule type" value="Genomic_DNA"/>
</dbReference>